<protein>
    <submittedName>
        <fullName evidence="2">Uncharacterized protein</fullName>
    </submittedName>
</protein>
<keyword evidence="1" id="KW-0472">Membrane</keyword>
<organism evidence="2">
    <name type="scientific">Cucumis melo</name>
    <name type="common">Muskmelon</name>
    <dbReference type="NCBI Taxonomy" id="3656"/>
    <lineage>
        <taxon>Eukaryota</taxon>
        <taxon>Viridiplantae</taxon>
        <taxon>Streptophyta</taxon>
        <taxon>Embryophyta</taxon>
        <taxon>Tracheophyta</taxon>
        <taxon>Spermatophyta</taxon>
        <taxon>Magnoliopsida</taxon>
        <taxon>eudicotyledons</taxon>
        <taxon>Gunneridae</taxon>
        <taxon>Pentapetalae</taxon>
        <taxon>rosids</taxon>
        <taxon>fabids</taxon>
        <taxon>Cucurbitales</taxon>
        <taxon>Cucurbitaceae</taxon>
        <taxon>Benincaseae</taxon>
        <taxon>Cucumis</taxon>
    </lineage>
</organism>
<keyword evidence="1" id="KW-0812">Transmembrane</keyword>
<sequence>MKKVGANSDIHWVLFDEENTAVGFHSKSGGREELNRAYTKDLAQDELFDFLFIYWFLSIMSSSTILIMATSRNILPLPPTTLTNNA</sequence>
<reference evidence="2" key="1">
    <citation type="submission" date="2023-03" db="UniProtKB">
        <authorList>
            <consortium name="EnsemblPlants"/>
        </authorList>
    </citation>
    <scope>IDENTIFICATION</scope>
</reference>
<dbReference type="EnsemblPlants" id="MELO3C033371.2.1">
    <property type="protein sequence ID" value="MELO3C033371.2.1"/>
    <property type="gene ID" value="MELO3C033371.2"/>
</dbReference>
<accession>A0A9I9EG75</accession>
<dbReference type="Gramene" id="MELO3C033371.2.1">
    <property type="protein sequence ID" value="MELO3C033371.2.1"/>
    <property type="gene ID" value="MELO3C033371.2"/>
</dbReference>
<evidence type="ECO:0000313" key="2">
    <source>
        <dbReference type="EnsemblPlants" id="MELO3C033371.2.1"/>
    </source>
</evidence>
<evidence type="ECO:0000256" key="1">
    <source>
        <dbReference type="SAM" id="Phobius"/>
    </source>
</evidence>
<name>A0A9I9EG75_CUCME</name>
<dbReference type="AlphaFoldDB" id="A0A9I9EG75"/>
<keyword evidence="1" id="KW-1133">Transmembrane helix</keyword>
<proteinExistence type="predicted"/>
<feature type="transmembrane region" description="Helical" evidence="1">
    <location>
        <begin position="50"/>
        <end position="69"/>
    </location>
</feature>